<keyword evidence="9" id="KW-0479">Metal-binding</keyword>
<evidence type="ECO:0000256" key="11">
    <source>
        <dbReference type="ARBA" id="ARBA00022968"/>
    </source>
</evidence>
<evidence type="ECO:0000256" key="3">
    <source>
        <dbReference type="ARBA" id="ARBA00004922"/>
    </source>
</evidence>
<dbReference type="GO" id="GO:0030246">
    <property type="term" value="F:carbohydrate binding"/>
    <property type="evidence" value="ECO:0007669"/>
    <property type="project" value="UniProtKB-KW"/>
</dbReference>
<keyword evidence="7" id="KW-0808">Transferase</keyword>
<evidence type="ECO:0000313" key="21">
    <source>
        <dbReference type="Proteomes" id="UP001187343"/>
    </source>
</evidence>
<dbReference type="PANTHER" id="PTHR11675:SF50">
    <property type="entry name" value="POLYPEPTIDE N-ACETYLGALACTOSAMINYLTRANSFERASE 8-RELATED"/>
    <property type="match status" value="1"/>
</dbReference>
<dbReference type="SMART" id="SM00458">
    <property type="entry name" value="RICIN"/>
    <property type="match status" value="1"/>
</dbReference>
<dbReference type="AlphaFoldDB" id="A0AA88PN92"/>
<evidence type="ECO:0000256" key="9">
    <source>
        <dbReference type="ARBA" id="ARBA00022723"/>
    </source>
</evidence>
<keyword evidence="8" id="KW-0812">Transmembrane</keyword>
<accession>A0AA88PN92</accession>
<evidence type="ECO:0000256" key="18">
    <source>
        <dbReference type="SAM" id="Coils"/>
    </source>
</evidence>
<dbReference type="PROSITE" id="PS50231">
    <property type="entry name" value="RICIN_B_LECTIN"/>
    <property type="match status" value="1"/>
</dbReference>
<evidence type="ECO:0000256" key="8">
    <source>
        <dbReference type="ARBA" id="ARBA00022692"/>
    </source>
</evidence>
<dbReference type="Gene3D" id="3.90.550.10">
    <property type="entry name" value="Spore Coat Polysaccharide Biosynthesis Protein SpsA, Chain A"/>
    <property type="match status" value="2"/>
</dbReference>
<keyword evidence="21" id="KW-1185">Reference proteome</keyword>
<dbReference type="GO" id="GO:0004653">
    <property type="term" value="F:polypeptide N-acetylgalactosaminyltransferase activity"/>
    <property type="evidence" value="ECO:0007669"/>
    <property type="project" value="UniProtKB-EC"/>
</dbReference>
<comment type="subcellular location">
    <subcellularLocation>
        <location evidence="2">Golgi apparatus membrane</location>
        <topology evidence="2">Single-pass type II membrane protein</topology>
    </subcellularLocation>
</comment>
<keyword evidence="13" id="KW-0333">Golgi apparatus</keyword>
<dbReference type="InterPro" id="IPR001173">
    <property type="entry name" value="Glyco_trans_2-like"/>
</dbReference>
<dbReference type="GO" id="GO:0006493">
    <property type="term" value="P:protein O-linked glycosylation"/>
    <property type="evidence" value="ECO:0007669"/>
    <property type="project" value="TreeGrafter"/>
</dbReference>
<keyword evidence="14" id="KW-0472">Membrane</keyword>
<dbReference type="EMBL" id="JAUYZG010000012">
    <property type="protein sequence ID" value="KAK2893034.1"/>
    <property type="molecule type" value="Genomic_DNA"/>
</dbReference>
<dbReference type="CDD" id="cd02510">
    <property type="entry name" value="pp-GalNAc-T"/>
    <property type="match status" value="2"/>
</dbReference>
<keyword evidence="6" id="KW-0328">Glycosyltransferase</keyword>
<dbReference type="Pfam" id="PF00652">
    <property type="entry name" value="Ricin_B_lectin"/>
    <property type="match status" value="1"/>
</dbReference>
<evidence type="ECO:0000256" key="16">
    <source>
        <dbReference type="ARBA" id="ARBA00023180"/>
    </source>
</evidence>
<reference evidence="20" key="1">
    <citation type="submission" date="2023-08" db="EMBL/GenBank/DDBJ databases">
        <title>Chromosome-level Genome Assembly of mud carp (Cirrhinus molitorella).</title>
        <authorList>
            <person name="Liu H."/>
        </authorList>
    </citation>
    <scope>NUCLEOTIDE SEQUENCE</scope>
    <source>
        <strain evidence="20">Prfri</strain>
        <tissue evidence="20">Muscle</tissue>
    </source>
</reference>
<gene>
    <name evidence="20" type="ORF">Q8A67_013022</name>
</gene>
<dbReference type="SUPFAM" id="SSF53448">
    <property type="entry name" value="Nucleotide-diphospho-sugar transferases"/>
    <property type="match status" value="2"/>
</dbReference>
<feature type="coiled-coil region" evidence="18">
    <location>
        <begin position="22"/>
        <end position="70"/>
    </location>
</feature>
<proteinExistence type="inferred from homology"/>
<keyword evidence="10" id="KW-0430">Lectin</keyword>
<sequence length="1047" mass="120675">MRISFVKTLFPVLPVTVVFLYMSSVKWEIQTQEKQLHQVQQKNEQLLNKLDKLEAHLIAAEEKSLKVRNEKKPANKLFPNSYLFKHWTVELSEDDQRKAEDLFQKYGYNAFLSDQLPVDRELPDTRDHRCVDREYPHNLPTISVVLIYLDEALSVIQRAICSIINRTPAHLLKEIILVDDHSTNEDLKTELHVYVSSINEKHPGLLKMVTHSEQKGLSQARISGWKAAHGDVIAILDAHIEVHLKWAEPLLARIQADRTLVLSPVFDKINYYDLQVTNYFASAHGFDWALWCMYVGFPQNWYDQNDPSQPGKSPSVMGILVVDRLFFGEIGTLDGGMEVYGGENVELGIRVWLCGGSIEIVPCSKIAHIERTHKPYMPDLSKVMKRNALRVAEVWMDEYKTNVNIAWGLPIQNHGIDIGDVSERKQLRKKLNCKPFKWYLENVYTQLNPINLLAYGVLINDLQTSLCLDKGPSEKNTPILQIQTQEKQLHQAQKNFSVHSTLLLNKLDKLEAHLVAVEERSLKVRNEKKPAKKLFPNSYLFKHWTVELSEDDQRKAEALFQKYGYNAFLSDQLPVDRQLPDTRDHRCIDRKYPRNLPTLSVVLIYLDEALSVIQRAICSIINKTPAHLLKEIILVDDHSTNEDLKTQLHVYISSINNKHPGLLKMVTHSEQKGLSQARISGWKAATGDVVAILDAHIEVHVKWAEPLLARIQADRTLVLSPVFDRVNYYDLQVENYFANAHGFDWALWCTYVPFPQKWYDQNDPSQPEKSPSVMGIVVVDRLFFGEIGTLDKGMKVYGGENVELGIRVWLCGGSIEVVPCSKVAHIERAHKPYMPDLSKVMRRNALRVAEVWMDEYKTNVNIAWGLPLQNHGIDIGDVSERKKLRERLKCKPFKWYLENVYTQLNPINLLAYGVLINDLQTSLCLDKGPSEENTPILYPCHFMGTQIFYYTAHGEIYVHPLPSFKNDRIRCLIDPGSGRFPELSWCSDTEKQKHMYWDFKQGQAIQNRDTKRCLEISAENTGNYEKNVFLQECRNQHWKIQNVIQDF</sequence>
<dbReference type="InterPro" id="IPR035992">
    <property type="entry name" value="Ricin_B-like_lectins"/>
</dbReference>
<keyword evidence="16" id="KW-0325">Glycoprotein</keyword>
<evidence type="ECO:0000259" key="19">
    <source>
        <dbReference type="SMART" id="SM00458"/>
    </source>
</evidence>
<dbReference type="InterPro" id="IPR000772">
    <property type="entry name" value="Ricin_B_lectin"/>
</dbReference>
<comment type="caution">
    <text evidence="20">The sequence shown here is derived from an EMBL/GenBank/DDBJ whole genome shotgun (WGS) entry which is preliminary data.</text>
</comment>
<dbReference type="Proteomes" id="UP001187343">
    <property type="component" value="Unassembled WGS sequence"/>
</dbReference>
<protein>
    <recommendedName>
        <fullName evidence="5">polypeptide N-acetylgalactosaminyltransferase</fullName>
        <ecNumber evidence="5">2.4.1.41</ecNumber>
    </recommendedName>
</protein>
<dbReference type="FunFam" id="3.90.550.10:FF:000012">
    <property type="entry name" value="Polypeptide N-acetylgalactosaminyltransferase"/>
    <property type="match status" value="2"/>
</dbReference>
<dbReference type="Gene3D" id="2.80.10.50">
    <property type="match status" value="1"/>
</dbReference>
<evidence type="ECO:0000256" key="2">
    <source>
        <dbReference type="ARBA" id="ARBA00004323"/>
    </source>
</evidence>
<evidence type="ECO:0000256" key="15">
    <source>
        <dbReference type="ARBA" id="ARBA00023157"/>
    </source>
</evidence>
<evidence type="ECO:0000313" key="20">
    <source>
        <dbReference type="EMBL" id="KAK2893034.1"/>
    </source>
</evidence>
<evidence type="ECO:0000256" key="17">
    <source>
        <dbReference type="ARBA" id="ARBA00023211"/>
    </source>
</evidence>
<keyword evidence="12" id="KW-1133">Transmembrane helix</keyword>
<dbReference type="EC" id="2.4.1.41" evidence="5"/>
<keyword evidence="15" id="KW-1015">Disulfide bond</keyword>
<dbReference type="SUPFAM" id="SSF50370">
    <property type="entry name" value="Ricin B-like lectins"/>
    <property type="match status" value="1"/>
</dbReference>
<evidence type="ECO:0000256" key="4">
    <source>
        <dbReference type="ARBA" id="ARBA00005680"/>
    </source>
</evidence>
<evidence type="ECO:0000256" key="1">
    <source>
        <dbReference type="ARBA" id="ARBA00001936"/>
    </source>
</evidence>
<keyword evidence="18" id="KW-0175">Coiled coil</keyword>
<dbReference type="InterPro" id="IPR029044">
    <property type="entry name" value="Nucleotide-diphossugar_trans"/>
</dbReference>
<evidence type="ECO:0000256" key="10">
    <source>
        <dbReference type="ARBA" id="ARBA00022734"/>
    </source>
</evidence>
<dbReference type="GO" id="GO:0000139">
    <property type="term" value="C:Golgi membrane"/>
    <property type="evidence" value="ECO:0007669"/>
    <property type="project" value="UniProtKB-SubCell"/>
</dbReference>
<organism evidence="20 21">
    <name type="scientific">Cirrhinus molitorella</name>
    <name type="common">mud carp</name>
    <dbReference type="NCBI Taxonomy" id="172907"/>
    <lineage>
        <taxon>Eukaryota</taxon>
        <taxon>Metazoa</taxon>
        <taxon>Chordata</taxon>
        <taxon>Craniata</taxon>
        <taxon>Vertebrata</taxon>
        <taxon>Euteleostomi</taxon>
        <taxon>Actinopterygii</taxon>
        <taxon>Neopterygii</taxon>
        <taxon>Teleostei</taxon>
        <taxon>Ostariophysi</taxon>
        <taxon>Cypriniformes</taxon>
        <taxon>Cyprinidae</taxon>
        <taxon>Labeoninae</taxon>
        <taxon>Labeonini</taxon>
        <taxon>Cirrhinus</taxon>
    </lineage>
</organism>
<dbReference type="Pfam" id="PF00535">
    <property type="entry name" value="Glycos_transf_2"/>
    <property type="match status" value="2"/>
</dbReference>
<dbReference type="InterPro" id="IPR045885">
    <property type="entry name" value="GalNAc-T"/>
</dbReference>
<evidence type="ECO:0000256" key="12">
    <source>
        <dbReference type="ARBA" id="ARBA00022989"/>
    </source>
</evidence>
<evidence type="ECO:0000256" key="13">
    <source>
        <dbReference type="ARBA" id="ARBA00023034"/>
    </source>
</evidence>
<name>A0AA88PN92_9TELE</name>
<dbReference type="FunFam" id="2.80.10.50:FF:000017">
    <property type="entry name" value="Polypeptide N-acetylgalactosaminyltransferase"/>
    <property type="match status" value="1"/>
</dbReference>
<dbReference type="PANTHER" id="PTHR11675">
    <property type="entry name" value="N-ACETYLGALACTOSAMINYLTRANSFERASE"/>
    <property type="match status" value="1"/>
</dbReference>
<evidence type="ECO:0000256" key="6">
    <source>
        <dbReference type="ARBA" id="ARBA00022676"/>
    </source>
</evidence>
<comment type="pathway">
    <text evidence="3">Protein modification; protein glycosylation.</text>
</comment>
<dbReference type="GO" id="GO:0046872">
    <property type="term" value="F:metal ion binding"/>
    <property type="evidence" value="ECO:0007669"/>
    <property type="project" value="UniProtKB-KW"/>
</dbReference>
<comment type="cofactor">
    <cofactor evidence="1">
        <name>Mn(2+)</name>
        <dbReference type="ChEBI" id="CHEBI:29035"/>
    </cofactor>
</comment>
<keyword evidence="11" id="KW-0735">Signal-anchor</keyword>
<comment type="similarity">
    <text evidence="4">Belongs to the glycosyltransferase 2 family. GalNAc-T subfamily.</text>
</comment>
<keyword evidence="17" id="KW-0464">Manganese</keyword>
<evidence type="ECO:0000256" key="14">
    <source>
        <dbReference type="ARBA" id="ARBA00023136"/>
    </source>
</evidence>
<evidence type="ECO:0000256" key="5">
    <source>
        <dbReference type="ARBA" id="ARBA00012644"/>
    </source>
</evidence>
<evidence type="ECO:0000256" key="7">
    <source>
        <dbReference type="ARBA" id="ARBA00022679"/>
    </source>
</evidence>
<feature type="domain" description="Ricin B lectin" evidence="19">
    <location>
        <begin position="911"/>
        <end position="1041"/>
    </location>
</feature>